<protein>
    <submittedName>
        <fullName evidence="1">Toll-like receptor 6</fullName>
    </submittedName>
</protein>
<reference evidence="1" key="1">
    <citation type="submission" date="2004-01" db="EMBL/GenBank/DDBJ databases">
        <title>Structure and tissue-specific expression the bovine TLR6-encoding gene.</title>
        <authorList>
            <person name="Yang W."/>
            <person name="Weikard R."/>
            <person name="Zerbe H."/>
            <person name="Seyfert H.M."/>
        </authorList>
    </citation>
    <scope>NUCLEOTIDE SEQUENCE</scope>
</reference>
<evidence type="ECO:0000313" key="1">
    <source>
        <dbReference type="EMBL" id="CAF06196.1"/>
    </source>
</evidence>
<dbReference type="EMBL" id="AJ620669">
    <property type="protein sequence ID" value="CAF06196.1"/>
    <property type="molecule type" value="Genomic_DNA"/>
</dbReference>
<sequence length="45" mass="5309">MIFFSVFHPDEHPHSSTFMCISLEEILRSRIAKIKVSIFLRNLSM</sequence>
<proteinExistence type="predicted"/>
<dbReference type="AlphaFoldDB" id="Q704V7"/>
<accession>Q704V7</accession>
<gene>
    <name evidence="1" type="primary">tlr6</name>
</gene>
<keyword evidence="1" id="KW-0675">Receptor</keyword>
<organism evidence="1">
    <name type="scientific">Bos taurus</name>
    <name type="common">Bovine</name>
    <dbReference type="NCBI Taxonomy" id="9913"/>
    <lineage>
        <taxon>Eukaryota</taxon>
        <taxon>Metazoa</taxon>
        <taxon>Chordata</taxon>
        <taxon>Craniata</taxon>
        <taxon>Vertebrata</taxon>
        <taxon>Euteleostomi</taxon>
        <taxon>Mammalia</taxon>
        <taxon>Eutheria</taxon>
        <taxon>Laurasiatheria</taxon>
        <taxon>Artiodactyla</taxon>
        <taxon>Ruminantia</taxon>
        <taxon>Pecora</taxon>
        <taxon>Bovidae</taxon>
        <taxon>Bovinae</taxon>
        <taxon>Bos</taxon>
    </lineage>
</organism>
<name>Q704V7_BOVIN</name>